<dbReference type="InterPro" id="IPR001789">
    <property type="entry name" value="Sig_transdc_resp-reg_receiver"/>
</dbReference>
<dbReference type="InterPro" id="IPR000792">
    <property type="entry name" value="Tscrpt_reg_LuxR_C"/>
</dbReference>
<dbReference type="Gene3D" id="3.40.50.2300">
    <property type="match status" value="1"/>
</dbReference>
<gene>
    <name evidence="8" type="ORF">Ani05nite_09460</name>
</gene>
<dbReference type="InterPro" id="IPR039420">
    <property type="entry name" value="WalR-like"/>
</dbReference>
<dbReference type="PROSITE" id="PS00622">
    <property type="entry name" value="HTH_LUXR_1"/>
    <property type="match status" value="1"/>
</dbReference>
<reference evidence="8" key="1">
    <citation type="submission" date="2021-01" db="EMBL/GenBank/DDBJ databases">
        <title>Whole genome shotgun sequence of Actinoplanes nipponensis NBRC 14063.</title>
        <authorList>
            <person name="Komaki H."/>
            <person name="Tamura T."/>
        </authorList>
    </citation>
    <scope>NUCLEOTIDE SEQUENCE</scope>
    <source>
        <strain evidence="8">NBRC 14063</strain>
    </source>
</reference>
<sequence length="214" mass="23217">MRVIVAEDSVIMREGLCRLLEDAGITVAGRAGDAPTLLAQVERGEPDVVLTDIRMPPTHTDEGLRAAREIRDRHPGVGVLILSQYLETTTALRALSRHPRGLGYLLKERIADVGQLIEAIGRVAAGGSVIDPQVVATLLGRRRTAGALDELTARERTVLGLMAEGRSNDAIAQRLGVGGKTVETYVRNIFMKLCLEQNLVDHRRVLAVLAYLGQ</sequence>
<dbReference type="GO" id="GO:0000160">
    <property type="term" value="P:phosphorelay signal transduction system"/>
    <property type="evidence" value="ECO:0007669"/>
    <property type="project" value="InterPro"/>
</dbReference>
<feature type="domain" description="Response regulatory" evidence="7">
    <location>
        <begin position="2"/>
        <end position="122"/>
    </location>
</feature>
<keyword evidence="1 5" id="KW-0597">Phosphoprotein</keyword>
<keyword evidence="4" id="KW-0804">Transcription</keyword>
<feature type="modified residue" description="4-aspartylphosphate" evidence="5">
    <location>
        <position position="52"/>
    </location>
</feature>
<dbReference type="PROSITE" id="PS50043">
    <property type="entry name" value="HTH_LUXR_2"/>
    <property type="match status" value="1"/>
</dbReference>
<name>A0A919JEB0_9ACTN</name>
<keyword evidence="3 8" id="KW-0238">DNA-binding</keyword>
<dbReference type="RefSeq" id="WP_203765446.1">
    <property type="nucleotide sequence ID" value="NZ_BOMQ01000011.1"/>
</dbReference>
<evidence type="ECO:0000259" key="6">
    <source>
        <dbReference type="PROSITE" id="PS50043"/>
    </source>
</evidence>
<evidence type="ECO:0000256" key="1">
    <source>
        <dbReference type="ARBA" id="ARBA00022553"/>
    </source>
</evidence>
<proteinExistence type="predicted"/>
<feature type="domain" description="HTH luxR-type" evidence="6">
    <location>
        <begin position="144"/>
        <end position="214"/>
    </location>
</feature>
<dbReference type="SMART" id="SM00421">
    <property type="entry name" value="HTH_LUXR"/>
    <property type="match status" value="1"/>
</dbReference>
<evidence type="ECO:0000313" key="9">
    <source>
        <dbReference type="Proteomes" id="UP000647172"/>
    </source>
</evidence>
<keyword evidence="9" id="KW-1185">Reference proteome</keyword>
<dbReference type="SUPFAM" id="SSF52172">
    <property type="entry name" value="CheY-like"/>
    <property type="match status" value="1"/>
</dbReference>
<evidence type="ECO:0000256" key="3">
    <source>
        <dbReference type="ARBA" id="ARBA00023125"/>
    </source>
</evidence>
<dbReference type="GO" id="GO:0003677">
    <property type="term" value="F:DNA binding"/>
    <property type="evidence" value="ECO:0007669"/>
    <property type="project" value="UniProtKB-KW"/>
</dbReference>
<dbReference type="CDD" id="cd17535">
    <property type="entry name" value="REC_NarL-like"/>
    <property type="match status" value="1"/>
</dbReference>
<dbReference type="AlphaFoldDB" id="A0A919JEB0"/>
<dbReference type="CDD" id="cd06170">
    <property type="entry name" value="LuxR_C_like"/>
    <property type="match status" value="1"/>
</dbReference>
<dbReference type="PRINTS" id="PR00038">
    <property type="entry name" value="HTHLUXR"/>
</dbReference>
<dbReference type="InterPro" id="IPR058245">
    <property type="entry name" value="NreC/VraR/RcsB-like_REC"/>
</dbReference>
<dbReference type="SUPFAM" id="SSF46894">
    <property type="entry name" value="C-terminal effector domain of the bipartite response regulators"/>
    <property type="match status" value="1"/>
</dbReference>
<evidence type="ECO:0000259" key="7">
    <source>
        <dbReference type="PROSITE" id="PS50110"/>
    </source>
</evidence>
<protein>
    <submittedName>
        <fullName evidence="8">DNA-binding response regulator</fullName>
    </submittedName>
</protein>
<evidence type="ECO:0000256" key="5">
    <source>
        <dbReference type="PROSITE-ProRule" id="PRU00169"/>
    </source>
</evidence>
<dbReference type="PANTHER" id="PTHR43214">
    <property type="entry name" value="TWO-COMPONENT RESPONSE REGULATOR"/>
    <property type="match status" value="1"/>
</dbReference>
<evidence type="ECO:0000256" key="4">
    <source>
        <dbReference type="ARBA" id="ARBA00023163"/>
    </source>
</evidence>
<dbReference type="Pfam" id="PF00196">
    <property type="entry name" value="GerE"/>
    <property type="match status" value="1"/>
</dbReference>
<dbReference type="GO" id="GO:0006355">
    <property type="term" value="P:regulation of DNA-templated transcription"/>
    <property type="evidence" value="ECO:0007669"/>
    <property type="project" value="InterPro"/>
</dbReference>
<dbReference type="SMART" id="SM00448">
    <property type="entry name" value="REC"/>
    <property type="match status" value="1"/>
</dbReference>
<dbReference type="PROSITE" id="PS50110">
    <property type="entry name" value="RESPONSE_REGULATORY"/>
    <property type="match status" value="1"/>
</dbReference>
<dbReference type="InterPro" id="IPR016032">
    <property type="entry name" value="Sig_transdc_resp-reg_C-effctor"/>
</dbReference>
<accession>A0A919JEB0</accession>
<keyword evidence="2" id="KW-0805">Transcription regulation</keyword>
<dbReference type="EMBL" id="BOMQ01000011">
    <property type="protein sequence ID" value="GIE47412.1"/>
    <property type="molecule type" value="Genomic_DNA"/>
</dbReference>
<dbReference type="PANTHER" id="PTHR43214:SF24">
    <property type="entry name" value="TRANSCRIPTIONAL REGULATORY PROTEIN NARL-RELATED"/>
    <property type="match status" value="1"/>
</dbReference>
<dbReference type="Pfam" id="PF00072">
    <property type="entry name" value="Response_reg"/>
    <property type="match status" value="1"/>
</dbReference>
<dbReference type="Proteomes" id="UP000647172">
    <property type="component" value="Unassembled WGS sequence"/>
</dbReference>
<comment type="caution">
    <text evidence="8">The sequence shown here is derived from an EMBL/GenBank/DDBJ whole genome shotgun (WGS) entry which is preliminary data.</text>
</comment>
<dbReference type="InterPro" id="IPR011006">
    <property type="entry name" value="CheY-like_superfamily"/>
</dbReference>
<evidence type="ECO:0000313" key="8">
    <source>
        <dbReference type="EMBL" id="GIE47412.1"/>
    </source>
</evidence>
<evidence type="ECO:0000256" key="2">
    <source>
        <dbReference type="ARBA" id="ARBA00023015"/>
    </source>
</evidence>
<organism evidence="8 9">
    <name type="scientific">Actinoplanes nipponensis</name>
    <dbReference type="NCBI Taxonomy" id="135950"/>
    <lineage>
        <taxon>Bacteria</taxon>
        <taxon>Bacillati</taxon>
        <taxon>Actinomycetota</taxon>
        <taxon>Actinomycetes</taxon>
        <taxon>Micromonosporales</taxon>
        <taxon>Micromonosporaceae</taxon>
        <taxon>Actinoplanes</taxon>
    </lineage>
</organism>